<sequence>MFELGWYSAKLFFKGKLIREPLHFVQQTSIGIGVGLLSLIALAQADIPLCIPITVSSLITGILMPFLLKDFKMK</sequence>
<organism evidence="2 3">
    <name type="scientific">Anabaenopsis circularis NIES-21</name>
    <dbReference type="NCBI Taxonomy" id="1085406"/>
    <lineage>
        <taxon>Bacteria</taxon>
        <taxon>Bacillati</taxon>
        <taxon>Cyanobacteriota</taxon>
        <taxon>Cyanophyceae</taxon>
        <taxon>Nostocales</taxon>
        <taxon>Nodulariaceae</taxon>
        <taxon>Anabaenopsis</taxon>
    </lineage>
</organism>
<dbReference type="Proteomes" id="UP000218287">
    <property type="component" value="Chromosome"/>
</dbReference>
<dbReference type="OrthoDB" id="517039at2"/>
<evidence type="ECO:0000313" key="3">
    <source>
        <dbReference type="Proteomes" id="UP000218287"/>
    </source>
</evidence>
<reference evidence="2 3" key="1">
    <citation type="submission" date="2017-06" db="EMBL/GenBank/DDBJ databases">
        <title>Genome sequencing of cyanobaciteial culture collection at National Institute for Environmental Studies (NIES).</title>
        <authorList>
            <person name="Hirose Y."/>
            <person name="Shimura Y."/>
            <person name="Fujisawa T."/>
            <person name="Nakamura Y."/>
            <person name="Kawachi M."/>
        </authorList>
    </citation>
    <scope>NUCLEOTIDE SEQUENCE [LARGE SCALE GENOMIC DNA]</scope>
    <source>
        <strain evidence="2 3">NIES-21</strain>
    </source>
</reference>
<keyword evidence="3" id="KW-1185">Reference proteome</keyword>
<dbReference type="EMBL" id="AP018174">
    <property type="protein sequence ID" value="BAY16138.1"/>
    <property type="molecule type" value="Genomic_DNA"/>
</dbReference>
<dbReference type="AlphaFoldDB" id="A0A1Z4GFM5"/>
<accession>A0A1Z4GFM5</accession>
<keyword evidence="1" id="KW-1133">Transmembrane helix</keyword>
<name>A0A1Z4GFM5_9CYAN</name>
<evidence type="ECO:0000313" key="2">
    <source>
        <dbReference type="EMBL" id="BAY16138.1"/>
    </source>
</evidence>
<feature type="transmembrane region" description="Helical" evidence="1">
    <location>
        <begin position="21"/>
        <end position="43"/>
    </location>
</feature>
<feature type="transmembrane region" description="Helical" evidence="1">
    <location>
        <begin position="49"/>
        <end position="68"/>
    </location>
</feature>
<evidence type="ECO:0000256" key="1">
    <source>
        <dbReference type="SAM" id="Phobius"/>
    </source>
</evidence>
<protein>
    <submittedName>
        <fullName evidence="2">Uncharacterized protein</fullName>
    </submittedName>
</protein>
<gene>
    <name evidence="2" type="ORF">NIES21_19610</name>
</gene>
<proteinExistence type="predicted"/>
<keyword evidence="1" id="KW-0472">Membrane</keyword>
<keyword evidence="1" id="KW-0812">Transmembrane</keyword>